<keyword evidence="3" id="KW-1185">Reference proteome</keyword>
<feature type="region of interest" description="Disordered" evidence="1">
    <location>
        <begin position="76"/>
        <end position="124"/>
    </location>
</feature>
<gene>
    <name evidence="2" type="ORF">K435DRAFT_968657</name>
</gene>
<feature type="compositionally biased region" description="Basic and acidic residues" evidence="1">
    <location>
        <begin position="87"/>
        <end position="104"/>
    </location>
</feature>
<feature type="compositionally biased region" description="Basic and acidic residues" evidence="1">
    <location>
        <begin position="111"/>
        <end position="124"/>
    </location>
</feature>
<sequence>MHSTFLDSLNFLYRRSDPSTLSNAEEQPPLPLPSGSEEGEIYRCQIDFCDCEQVNDQVSPPESSTIESAKTHFQDHDVGHHSKTRHGRELRVAKSETDVLDRRAPPAQGLKIEDGHRRRREEEQLREMKRGYDEKMGWMMEELQKRDMTIDRLEQESRQYRTILGENLQKMNEQEKRQDELRNLLDVRTRELQGAQAFLGTADKIAGADVMRLVKALNNEVFQFAAQISVFEEERFESVEGRDEFDECAVRDMEDILGEPILRYLQSNKGSDDHELAAQCALQTLLLHFCVMIISSWSWKSKVDRTLKDMYAKLQRKETQAISGRWRALTYAMSRTDLSTGGADVDTAIARVTDFIVLFQEVCVAPSKSGAKITSSQRTWIVEKVSFILESASEINQAICESITSTDYEVFGPQSGDIIDDEEMEHHDEGGFGARDKRSRLFCTTGLGLRESVIKDGNGSVQRHMHAHVLMKARVLPESELRKFNRK</sequence>
<dbReference type="AlphaFoldDB" id="A0A4S8LNY4"/>
<dbReference type="Proteomes" id="UP000297245">
    <property type="component" value="Unassembled WGS sequence"/>
</dbReference>
<evidence type="ECO:0000313" key="2">
    <source>
        <dbReference type="EMBL" id="THU90498.1"/>
    </source>
</evidence>
<reference evidence="2 3" key="1">
    <citation type="journal article" date="2019" name="Nat. Ecol. Evol.">
        <title>Megaphylogeny resolves global patterns of mushroom evolution.</title>
        <authorList>
            <person name="Varga T."/>
            <person name="Krizsan K."/>
            <person name="Foldi C."/>
            <person name="Dima B."/>
            <person name="Sanchez-Garcia M."/>
            <person name="Sanchez-Ramirez S."/>
            <person name="Szollosi G.J."/>
            <person name="Szarkandi J.G."/>
            <person name="Papp V."/>
            <person name="Albert L."/>
            <person name="Andreopoulos W."/>
            <person name="Angelini C."/>
            <person name="Antonin V."/>
            <person name="Barry K.W."/>
            <person name="Bougher N.L."/>
            <person name="Buchanan P."/>
            <person name="Buyck B."/>
            <person name="Bense V."/>
            <person name="Catcheside P."/>
            <person name="Chovatia M."/>
            <person name="Cooper J."/>
            <person name="Damon W."/>
            <person name="Desjardin D."/>
            <person name="Finy P."/>
            <person name="Geml J."/>
            <person name="Haridas S."/>
            <person name="Hughes K."/>
            <person name="Justo A."/>
            <person name="Karasinski D."/>
            <person name="Kautmanova I."/>
            <person name="Kiss B."/>
            <person name="Kocsube S."/>
            <person name="Kotiranta H."/>
            <person name="LaButti K.M."/>
            <person name="Lechner B.E."/>
            <person name="Liimatainen K."/>
            <person name="Lipzen A."/>
            <person name="Lukacs Z."/>
            <person name="Mihaltcheva S."/>
            <person name="Morgado L.N."/>
            <person name="Niskanen T."/>
            <person name="Noordeloos M.E."/>
            <person name="Ohm R.A."/>
            <person name="Ortiz-Santana B."/>
            <person name="Ovrebo C."/>
            <person name="Racz N."/>
            <person name="Riley R."/>
            <person name="Savchenko A."/>
            <person name="Shiryaev A."/>
            <person name="Soop K."/>
            <person name="Spirin V."/>
            <person name="Szebenyi C."/>
            <person name="Tomsovsky M."/>
            <person name="Tulloss R.E."/>
            <person name="Uehling J."/>
            <person name="Grigoriev I.V."/>
            <person name="Vagvolgyi C."/>
            <person name="Papp T."/>
            <person name="Martin F.M."/>
            <person name="Miettinen O."/>
            <person name="Hibbett D.S."/>
            <person name="Nagy L.G."/>
        </authorList>
    </citation>
    <scope>NUCLEOTIDE SEQUENCE [LARGE SCALE GENOMIC DNA]</scope>
    <source>
        <strain evidence="2 3">CBS 962.96</strain>
    </source>
</reference>
<proteinExistence type="predicted"/>
<protein>
    <submittedName>
        <fullName evidence="2">Uncharacterized protein</fullName>
    </submittedName>
</protein>
<evidence type="ECO:0000313" key="3">
    <source>
        <dbReference type="Proteomes" id="UP000297245"/>
    </source>
</evidence>
<accession>A0A4S8LNY4</accession>
<dbReference type="OrthoDB" id="3147752at2759"/>
<dbReference type="EMBL" id="ML179333">
    <property type="protein sequence ID" value="THU90498.1"/>
    <property type="molecule type" value="Genomic_DNA"/>
</dbReference>
<evidence type="ECO:0000256" key="1">
    <source>
        <dbReference type="SAM" id="MobiDB-lite"/>
    </source>
</evidence>
<organism evidence="2 3">
    <name type="scientific">Dendrothele bispora (strain CBS 962.96)</name>
    <dbReference type="NCBI Taxonomy" id="1314807"/>
    <lineage>
        <taxon>Eukaryota</taxon>
        <taxon>Fungi</taxon>
        <taxon>Dikarya</taxon>
        <taxon>Basidiomycota</taxon>
        <taxon>Agaricomycotina</taxon>
        <taxon>Agaricomycetes</taxon>
        <taxon>Agaricomycetidae</taxon>
        <taxon>Agaricales</taxon>
        <taxon>Agaricales incertae sedis</taxon>
        <taxon>Dendrothele</taxon>
    </lineage>
</organism>
<name>A0A4S8LNY4_DENBC</name>